<dbReference type="EMBL" id="FPBA01000022">
    <property type="protein sequence ID" value="SFT99025.1"/>
    <property type="molecule type" value="Genomic_DNA"/>
</dbReference>
<feature type="region of interest" description="Disordered" evidence="1">
    <location>
        <begin position="23"/>
        <end position="60"/>
    </location>
</feature>
<evidence type="ECO:0000313" key="3">
    <source>
        <dbReference type="Proteomes" id="UP000199546"/>
    </source>
</evidence>
<dbReference type="PANTHER" id="PTHR36456:SF1">
    <property type="entry name" value="UPF0232 PROTEIN SCO3875"/>
    <property type="match status" value="1"/>
</dbReference>
<gene>
    <name evidence="2" type="ORF">SAMN05660657_04488</name>
</gene>
<keyword evidence="3" id="KW-1185">Reference proteome</keyword>
<dbReference type="PANTHER" id="PTHR36456">
    <property type="entry name" value="UPF0232 PROTEIN SCO3875"/>
    <property type="match status" value="1"/>
</dbReference>
<sequence>MPDDRPPPDRPTRPSDIARAALEAARAASASRPAPTRRRVAGPRRRWTGPGPGEDDPQPLARLVDSLVSTQDWSEQTRVGAVFGRWSTIVGQDIASHCRPETLTEGELLVVAESTAWATQLRLLAPTILAKLRASVGGDVVTRLRVVGPTAPSWKKGPRSVRGRGPRDTYG</sequence>
<reference evidence="3" key="1">
    <citation type="submission" date="2016-10" db="EMBL/GenBank/DDBJ databases">
        <authorList>
            <person name="Varghese N."/>
            <person name="Submissions S."/>
        </authorList>
    </citation>
    <scope>NUCLEOTIDE SEQUENCE [LARGE SCALE GENOMIC DNA]</scope>
    <source>
        <strain evidence="3">DSM 46136</strain>
    </source>
</reference>
<accession>A0A1I7CHV4</accession>
<feature type="compositionally biased region" description="Low complexity" evidence="1">
    <location>
        <begin position="23"/>
        <end position="34"/>
    </location>
</feature>
<protein>
    <submittedName>
        <fullName evidence="2">Predicted nucleic acid-binding protein, contains Zn-ribbon domain (Includes truncated derivatives)</fullName>
    </submittedName>
</protein>
<dbReference type="Proteomes" id="UP000199546">
    <property type="component" value="Unassembled WGS sequence"/>
</dbReference>
<dbReference type="RefSeq" id="WP_093582992.1">
    <property type="nucleotide sequence ID" value="NZ_FPBA01000022.1"/>
</dbReference>
<dbReference type="InterPro" id="IPR007922">
    <property type="entry name" value="DciA-like"/>
</dbReference>
<name>A0A1I7CHV4_9ACTN</name>
<feature type="compositionally biased region" description="Basic residues" evidence="1">
    <location>
        <begin position="35"/>
        <end position="47"/>
    </location>
</feature>
<evidence type="ECO:0000256" key="1">
    <source>
        <dbReference type="SAM" id="MobiDB-lite"/>
    </source>
</evidence>
<dbReference type="AlphaFoldDB" id="A0A1I7CHV4"/>
<proteinExistence type="predicted"/>
<dbReference type="STRING" id="1296565.SAMN05660657_04488"/>
<feature type="region of interest" description="Disordered" evidence="1">
    <location>
        <begin position="152"/>
        <end position="171"/>
    </location>
</feature>
<dbReference type="Pfam" id="PF05258">
    <property type="entry name" value="DciA"/>
    <property type="match status" value="1"/>
</dbReference>
<evidence type="ECO:0000313" key="2">
    <source>
        <dbReference type="EMBL" id="SFT99025.1"/>
    </source>
</evidence>
<dbReference type="OrthoDB" id="5516926at2"/>
<organism evidence="2 3">
    <name type="scientific">Geodermatophilus amargosae</name>
    <dbReference type="NCBI Taxonomy" id="1296565"/>
    <lineage>
        <taxon>Bacteria</taxon>
        <taxon>Bacillati</taxon>
        <taxon>Actinomycetota</taxon>
        <taxon>Actinomycetes</taxon>
        <taxon>Geodermatophilales</taxon>
        <taxon>Geodermatophilaceae</taxon>
        <taxon>Geodermatophilus</taxon>
    </lineage>
</organism>